<dbReference type="Pfam" id="PF05498">
    <property type="entry name" value="RALF"/>
    <property type="match status" value="1"/>
</dbReference>
<evidence type="ECO:0000256" key="7">
    <source>
        <dbReference type="SAM" id="SignalP"/>
    </source>
</evidence>
<dbReference type="InterPro" id="IPR008801">
    <property type="entry name" value="RALF"/>
</dbReference>
<keyword evidence="5 7" id="KW-0732">Signal</keyword>
<protein>
    <submittedName>
        <fullName evidence="8">Uncharacterized protein</fullName>
    </submittedName>
</protein>
<evidence type="ECO:0000313" key="8">
    <source>
        <dbReference type="EMBL" id="MBA0811736.1"/>
    </source>
</evidence>
<feature type="chain" id="PRO_5029524489" evidence="7">
    <location>
        <begin position="24"/>
        <end position="140"/>
    </location>
</feature>
<comment type="subcellular location">
    <subcellularLocation>
        <location evidence="1">Secreted</location>
    </subcellularLocation>
</comment>
<feature type="signal peptide" evidence="7">
    <location>
        <begin position="1"/>
        <end position="23"/>
    </location>
</feature>
<dbReference type="PANTHER" id="PTHR33136">
    <property type="entry name" value="RAPID ALKALINIZATION FACTOR-LIKE"/>
    <property type="match status" value="1"/>
</dbReference>
<sequence length="140" mass="15757">MGSKVWLMFMPLALAMMTGCSTAAIFNKGHRYFRTGNRGLLVEKIDDIEAEMMMDSETDDRLVSLGRRYVSYASLQATTVPCNKRAMVANSSTTTATFNKTLAYFGTGVGALWTNRLLLNGEKRRYISYTSLHDRDFDPM</sequence>
<comment type="caution">
    <text evidence="8">The sequence shown here is derived from an EMBL/GenBank/DDBJ whole genome shotgun (WGS) entry which is preliminary data.</text>
</comment>
<evidence type="ECO:0000256" key="1">
    <source>
        <dbReference type="ARBA" id="ARBA00004613"/>
    </source>
</evidence>
<dbReference type="GO" id="GO:0009506">
    <property type="term" value="C:plasmodesma"/>
    <property type="evidence" value="ECO:0007669"/>
    <property type="project" value="TreeGrafter"/>
</dbReference>
<keyword evidence="9" id="KW-1185">Reference proteome</keyword>
<dbReference type="EMBL" id="JABFAD010000010">
    <property type="protein sequence ID" value="MBA0811736.1"/>
    <property type="molecule type" value="Genomic_DNA"/>
</dbReference>
<accession>A0A7J9HPI5</accession>
<dbReference type="GO" id="GO:0005576">
    <property type="term" value="C:extracellular region"/>
    <property type="evidence" value="ECO:0007669"/>
    <property type="project" value="UniProtKB-SubCell"/>
</dbReference>
<keyword evidence="6" id="KW-1015">Disulfide bond</keyword>
<evidence type="ECO:0000256" key="2">
    <source>
        <dbReference type="ARBA" id="ARBA00009178"/>
    </source>
</evidence>
<proteinExistence type="inferred from homology"/>
<dbReference type="PROSITE" id="PS51257">
    <property type="entry name" value="PROKAR_LIPOPROTEIN"/>
    <property type="match status" value="1"/>
</dbReference>
<dbReference type="AlphaFoldDB" id="A0A7J9HPI5"/>
<keyword evidence="3" id="KW-0964">Secreted</keyword>
<keyword evidence="4" id="KW-0372">Hormone</keyword>
<dbReference type="Proteomes" id="UP000593560">
    <property type="component" value="Unassembled WGS sequence"/>
</dbReference>
<evidence type="ECO:0000256" key="5">
    <source>
        <dbReference type="ARBA" id="ARBA00022729"/>
    </source>
</evidence>
<evidence type="ECO:0000256" key="6">
    <source>
        <dbReference type="ARBA" id="ARBA00023157"/>
    </source>
</evidence>
<dbReference type="GO" id="GO:0040008">
    <property type="term" value="P:regulation of growth"/>
    <property type="evidence" value="ECO:0007669"/>
    <property type="project" value="UniProtKB-ARBA"/>
</dbReference>
<comment type="similarity">
    <text evidence="2">Belongs to the plant rapid alkalinization factor (RALF) family.</text>
</comment>
<dbReference type="GO" id="GO:0019722">
    <property type="term" value="P:calcium-mediated signaling"/>
    <property type="evidence" value="ECO:0007669"/>
    <property type="project" value="TreeGrafter"/>
</dbReference>
<evidence type="ECO:0000256" key="4">
    <source>
        <dbReference type="ARBA" id="ARBA00022702"/>
    </source>
</evidence>
<organism evidence="8 9">
    <name type="scientific">Gossypium harknessii</name>
    <dbReference type="NCBI Taxonomy" id="34285"/>
    <lineage>
        <taxon>Eukaryota</taxon>
        <taxon>Viridiplantae</taxon>
        <taxon>Streptophyta</taxon>
        <taxon>Embryophyta</taxon>
        <taxon>Tracheophyta</taxon>
        <taxon>Spermatophyta</taxon>
        <taxon>Magnoliopsida</taxon>
        <taxon>eudicotyledons</taxon>
        <taxon>Gunneridae</taxon>
        <taxon>Pentapetalae</taxon>
        <taxon>rosids</taxon>
        <taxon>malvids</taxon>
        <taxon>Malvales</taxon>
        <taxon>Malvaceae</taxon>
        <taxon>Malvoideae</taxon>
        <taxon>Gossypium</taxon>
    </lineage>
</organism>
<gene>
    <name evidence="8" type="ORF">Gohar_003608</name>
</gene>
<reference evidence="8 9" key="1">
    <citation type="journal article" date="2019" name="Genome Biol. Evol.">
        <title>Insights into the evolution of the New World diploid cottons (Gossypium, subgenus Houzingenia) based on genome sequencing.</title>
        <authorList>
            <person name="Grover C.E."/>
            <person name="Arick M.A. 2nd"/>
            <person name="Thrash A."/>
            <person name="Conover J.L."/>
            <person name="Sanders W.S."/>
            <person name="Peterson D.G."/>
            <person name="Frelichowski J.E."/>
            <person name="Scheffler J.A."/>
            <person name="Scheffler B.E."/>
            <person name="Wendel J.F."/>
        </authorList>
    </citation>
    <scope>NUCLEOTIDE SEQUENCE [LARGE SCALE GENOMIC DNA]</scope>
    <source>
        <strain evidence="8">0</strain>
        <tissue evidence="8">Leaf</tissue>
    </source>
</reference>
<dbReference type="PANTHER" id="PTHR33136:SF89">
    <property type="entry name" value="PROTEIN RALF-LIKE 19"/>
    <property type="match status" value="1"/>
</dbReference>
<dbReference type="GO" id="GO:0005179">
    <property type="term" value="F:hormone activity"/>
    <property type="evidence" value="ECO:0007669"/>
    <property type="project" value="UniProtKB-KW"/>
</dbReference>
<evidence type="ECO:0000313" key="9">
    <source>
        <dbReference type="Proteomes" id="UP000593560"/>
    </source>
</evidence>
<name>A0A7J9HPI5_9ROSI</name>
<evidence type="ECO:0000256" key="3">
    <source>
        <dbReference type="ARBA" id="ARBA00022525"/>
    </source>
</evidence>
<dbReference type="OrthoDB" id="947785at2759"/>